<dbReference type="PROSITE" id="PS51103">
    <property type="entry name" value="PTS_EIIC_TYPE_1"/>
    <property type="match status" value="1"/>
</dbReference>
<reference evidence="16 17" key="1">
    <citation type="submission" date="2018-04" db="EMBL/GenBank/DDBJ databases">
        <authorList>
            <person name="Eckel V.P."/>
            <person name="Vogel R.F."/>
        </authorList>
    </citation>
    <scope>NUCLEOTIDE SEQUENCE [LARGE SCALE GENOMIC DNA]</scope>
    <source>
        <strain evidence="17">TMW 2.1764</strain>
    </source>
</reference>
<dbReference type="InterPro" id="IPR018113">
    <property type="entry name" value="PTrfase_EIIB_Cys"/>
</dbReference>
<dbReference type="CDD" id="cd00212">
    <property type="entry name" value="PTS_IIB_glc"/>
    <property type="match status" value="1"/>
</dbReference>
<feature type="domain" description="PTS EIIA type-1" evidence="13">
    <location>
        <begin position="539"/>
        <end position="641"/>
    </location>
</feature>
<dbReference type="EMBL" id="QDAG01000007">
    <property type="protein sequence ID" value="KAE8127789.1"/>
    <property type="molecule type" value="Genomic_DNA"/>
</dbReference>
<feature type="transmembrane region" description="Helical" evidence="12">
    <location>
        <begin position="376"/>
        <end position="396"/>
    </location>
</feature>
<feature type="transmembrane region" description="Helical" evidence="12">
    <location>
        <begin position="125"/>
        <end position="154"/>
    </location>
</feature>
<proteinExistence type="predicted"/>
<evidence type="ECO:0000313" key="16">
    <source>
        <dbReference type="EMBL" id="KAE8127789.1"/>
    </source>
</evidence>
<protein>
    <submittedName>
        <fullName evidence="16">PTS beta-glucoside transporter subunit IIBCA</fullName>
    </submittedName>
</protein>
<dbReference type="GO" id="GO:0008982">
    <property type="term" value="F:protein-N(PI)-phosphohistidine-sugar phosphotransferase activity"/>
    <property type="evidence" value="ECO:0007669"/>
    <property type="project" value="InterPro"/>
</dbReference>
<evidence type="ECO:0000256" key="4">
    <source>
        <dbReference type="ARBA" id="ARBA00022597"/>
    </source>
</evidence>
<dbReference type="InterPro" id="IPR011055">
    <property type="entry name" value="Dup_hybrid_motif"/>
</dbReference>
<feature type="domain" description="PTS EIIB type-1" evidence="14">
    <location>
        <begin position="16"/>
        <end position="98"/>
    </location>
</feature>
<dbReference type="GO" id="GO:0005886">
    <property type="term" value="C:plasma membrane"/>
    <property type="evidence" value="ECO:0007669"/>
    <property type="project" value="UniProtKB-SubCell"/>
</dbReference>
<dbReference type="InterPro" id="IPR003352">
    <property type="entry name" value="PTS_EIIC"/>
</dbReference>
<dbReference type="PANTHER" id="PTHR30175">
    <property type="entry name" value="PHOSPHOTRANSFERASE SYSTEM TRANSPORT PROTEIN"/>
    <property type="match status" value="1"/>
</dbReference>
<evidence type="ECO:0000256" key="1">
    <source>
        <dbReference type="ARBA" id="ARBA00004651"/>
    </source>
</evidence>
<feature type="transmembrane region" description="Helical" evidence="12">
    <location>
        <begin position="344"/>
        <end position="364"/>
    </location>
</feature>
<dbReference type="PROSITE" id="PS01035">
    <property type="entry name" value="PTS_EIIB_TYPE_1_CYS"/>
    <property type="match status" value="1"/>
</dbReference>
<keyword evidence="17" id="KW-1185">Reference proteome</keyword>
<evidence type="ECO:0000256" key="7">
    <source>
        <dbReference type="ARBA" id="ARBA00022692"/>
    </source>
</evidence>
<dbReference type="InterPro" id="IPR013013">
    <property type="entry name" value="PTS_EIIC_1"/>
</dbReference>
<evidence type="ECO:0000256" key="3">
    <source>
        <dbReference type="ARBA" id="ARBA00022475"/>
    </source>
</evidence>
<keyword evidence="10 12" id="KW-0472">Membrane</keyword>
<dbReference type="GO" id="GO:0016301">
    <property type="term" value="F:kinase activity"/>
    <property type="evidence" value="ECO:0007669"/>
    <property type="project" value="UniProtKB-KW"/>
</dbReference>
<dbReference type="InterPro" id="IPR036878">
    <property type="entry name" value="Glu_permease_IIB"/>
</dbReference>
<dbReference type="Pfam" id="PF00358">
    <property type="entry name" value="PTS_EIIA_1"/>
    <property type="match status" value="1"/>
</dbReference>
<dbReference type="Proteomes" id="UP000325415">
    <property type="component" value="Unassembled WGS sequence"/>
</dbReference>
<evidence type="ECO:0000256" key="11">
    <source>
        <dbReference type="PROSITE-ProRule" id="PRU00421"/>
    </source>
</evidence>
<dbReference type="NCBIfam" id="TIGR00830">
    <property type="entry name" value="PTBA"/>
    <property type="match status" value="1"/>
</dbReference>
<dbReference type="InterPro" id="IPR001127">
    <property type="entry name" value="PTS_EIIA_1_perm"/>
</dbReference>
<feature type="transmembrane region" description="Helical" evidence="12">
    <location>
        <begin position="448"/>
        <end position="467"/>
    </location>
</feature>
<dbReference type="InterPro" id="IPR011297">
    <property type="entry name" value="PTS_IIABC_b_glu"/>
</dbReference>
<dbReference type="Pfam" id="PF00367">
    <property type="entry name" value="PTS_EIIB"/>
    <property type="match status" value="1"/>
</dbReference>
<dbReference type="PANTHER" id="PTHR30175:SF1">
    <property type="entry name" value="PTS SYSTEM ARBUTIN-, CELLOBIOSE-, AND SALICIN-SPECIFIC EIIBC COMPONENT-RELATED"/>
    <property type="match status" value="1"/>
</dbReference>
<organism evidence="16 17">
    <name type="scientific">Bifidobacterium tibiigranuli</name>
    <dbReference type="NCBI Taxonomy" id="2172043"/>
    <lineage>
        <taxon>Bacteria</taxon>
        <taxon>Bacillati</taxon>
        <taxon>Actinomycetota</taxon>
        <taxon>Actinomycetes</taxon>
        <taxon>Bifidobacteriales</taxon>
        <taxon>Bifidobacteriaceae</taxon>
        <taxon>Bifidobacterium</taxon>
    </lineage>
</organism>
<comment type="caution">
    <text evidence="16">The sequence shown here is derived from an EMBL/GenBank/DDBJ whole genome shotgun (WGS) entry which is preliminary data.</text>
</comment>
<dbReference type="FunFam" id="2.70.70.10:FF:000001">
    <property type="entry name" value="PTS system glucose-specific IIA component"/>
    <property type="match status" value="1"/>
</dbReference>
<dbReference type="SUPFAM" id="SSF51261">
    <property type="entry name" value="Duplicated hybrid motif"/>
    <property type="match status" value="1"/>
</dbReference>
<evidence type="ECO:0000256" key="8">
    <source>
        <dbReference type="ARBA" id="ARBA00022777"/>
    </source>
</evidence>
<keyword evidence="9 12" id="KW-1133">Transmembrane helix</keyword>
<dbReference type="NCBIfam" id="TIGR01995">
    <property type="entry name" value="PTS-II-ABC-beta"/>
    <property type="match status" value="1"/>
</dbReference>
<keyword evidence="8" id="KW-0418">Kinase</keyword>
<dbReference type="InterPro" id="IPR050558">
    <property type="entry name" value="PTS_Sugar-Specific_Components"/>
</dbReference>
<evidence type="ECO:0000259" key="13">
    <source>
        <dbReference type="PROSITE" id="PS51093"/>
    </source>
</evidence>
<dbReference type="GO" id="GO:0090589">
    <property type="term" value="F:protein-phosphocysteine-trehalose phosphotransferase system transporter activity"/>
    <property type="evidence" value="ECO:0007669"/>
    <property type="project" value="TreeGrafter"/>
</dbReference>
<evidence type="ECO:0000256" key="12">
    <source>
        <dbReference type="SAM" id="Phobius"/>
    </source>
</evidence>
<dbReference type="Gene3D" id="2.70.70.10">
    <property type="entry name" value="Glucose Permease (Domain IIA)"/>
    <property type="match status" value="1"/>
</dbReference>
<keyword evidence="6" id="KW-0598">Phosphotransferase system</keyword>
<dbReference type="GO" id="GO:0009401">
    <property type="term" value="P:phosphoenolpyruvate-dependent sugar phosphotransferase system"/>
    <property type="evidence" value="ECO:0007669"/>
    <property type="project" value="UniProtKB-KW"/>
</dbReference>
<dbReference type="PROSITE" id="PS51093">
    <property type="entry name" value="PTS_EIIA_TYPE_1"/>
    <property type="match status" value="1"/>
</dbReference>
<feature type="transmembrane region" description="Helical" evidence="12">
    <location>
        <begin position="223"/>
        <end position="246"/>
    </location>
</feature>
<feature type="transmembrane region" description="Helical" evidence="12">
    <location>
        <begin position="197"/>
        <end position="217"/>
    </location>
</feature>
<evidence type="ECO:0000313" key="17">
    <source>
        <dbReference type="Proteomes" id="UP000325415"/>
    </source>
</evidence>
<feature type="transmembrane region" description="Helical" evidence="12">
    <location>
        <begin position="306"/>
        <end position="332"/>
    </location>
</feature>
<feature type="domain" description="PTS EIIC type-1" evidence="15">
    <location>
        <begin position="127"/>
        <end position="481"/>
    </location>
</feature>
<keyword evidence="4" id="KW-0762">Sugar transport</keyword>
<comment type="subcellular location">
    <subcellularLocation>
        <location evidence="1">Cell membrane</location>
        <topology evidence="1">Multi-pass membrane protein</topology>
    </subcellularLocation>
</comment>
<evidence type="ECO:0000256" key="9">
    <source>
        <dbReference type="ARBA" id="ARBA00022989"/>
    </source>
</evidence>
<evidence type="ECO:0000256" key="2">
    <source>
        <dbReference type="ARBA" id="ARBA00022448"/>
    </source>
</evidence>
<keyword evidence="3" id="KW-1003">Cell membrane</keyword>
<evidence type="ECO:0000259" key="14">
    <source>
        <dbReference type="PROSITE" id="PS51098"/>
    </source>
</evidence>
<keyword evidence="7 12" id="KW-0812">Transmembrane</keyword>
<feature type="transmembrane region" description="Helical" evidence="12">
    <location>
        <begin position="166"/>
        <end position="185"/>
    </location>
</feature>
<dbReference type="SUPFAM" id="SSF55604">
    <property type="entry name" value="Glucose permease domain IIB"/>
    <property type="match status" value="1"/>
</dbReference>
<keyword evidence="2" id="KW-0813">Transport</keyword>
<dbReference type="PROSITE" id="PS51098">
    <property type="entry name" value="PTS_EIIB_TYPE_1"/>
    <property type="match status" value="1"/>
</dbReference>
<dbReference type="Pfam" id="PF02378">
    <property type="entry name" value="PTS_EIIC"/>
    <property type="match status" value="1"/>
</dbReference>
<dbReference type="GO" id="GO:0015771">
    <property type="term" value="P:trehalose transport"/>
    <property type="evidence" value="ECO:0007669"/>
    <property type="project" value="TreeGrafter"/>
</dbReference>
<keyword evidence="5" id="KW-0808">Transferase</keyword>
<name>A0A5N6S0P0_9BIFI</name>
<gene>
    <name evidence="16" type="ORF">DDE84_07725</name>
</gene>
<feature type="active site" description="Phosphocysteine intermediate; for EIIB activity" evidence="11">
    <location>
        <position position="38"/>
    </location>
</feature>
<dbReference type="InterPro" id="IPR001996">
    <property type="entry name" value="PTS_IIB_1"/>
</dbReference>
<evidence type="ECO:0000256" key="6">
    <source>
        <dbReference type="ARBA" id="ARBA00022683"/>
    </source>
</evidence>
<dbReference type="PROSITE" id="PS00371">
    <property type="entry name" value="PTS_EIIA_TYPE_1_HIS"/>
    <property type="match status" value="1"/>
</dbReference>
<sequence length="667" mass="68714">MKHVYQGGYEMAYDWTASARRLLKGVGGEQNVINMTHCATRIRLQLKDESKVDEAALRADPKVITTVSAGGQYQIVVGNDVPLLYDAIIGISNIGSAEATGSADSADASDGNEPAGKQQNLAMRFIAMISSIFLPIIWVLSGTGLVSALLLILVKLNVLGTTSQTYIILHAIGDSVLYFLPVFLAATSAKRFKSNQFVAMAIACALIYPSVITLASAKSVHFIGIPVAIVNYTYTVIPIIITIWAASKLEHVLNKYLPSNLRNFLSPMLVVLITVPLVLLTIGPLSSWCAEGLANGLEWLWGKAPIVGGLILGAAWQPLVVFGIHWGVWPVIINDIALNGFSHLSAPLLPAVFGMCGAVLGVFLKTKNKHLKELAGPATITGVFAGITEPAIYGVTLPLRRPFIYAVIGGGVGGAIAAAGGGGTTAFALPGGLTIPVYIGVGNFSLEMIGTGVAAVIAFILTLTVGFKDIPEDSAASVAAEAGTDADHVGDAQADASLAAAPAVASATATATQTATETKVIAVGAPATGTVVALQNIADQIFASGALGQGAGVNPSDGRVVAPVSGTVITAMPHAFGIQTDDGVEVLVHIGIDTVKLNGEGFQSAATQGQRVEAGDLLSTVDLAHIAQAGFDTTVITVVTNSQQFVDVVPTDATTVNAGEPLLSVVA</sequence>
<feature type="transmembrane region" description="Helical" evidence="12">
    <location>
        <begin position="403"/>
        <end position="428"/>
    </location>
</feature>
<evidence type="ECO:0000259" key="15">
    <source>
        <dbReference type="PROSITE" id="PS51103"/>
    </source>
</evidence>
<evidence type="ECO:0000256" key="10">
    <source>
        <dbReference type="ARBA" id="ARBA00023136"/>
    </source>
</evidence>
<accession>A0A5N6S0P0</accession>
<feature type="transmembrane region" description="Helical" evidence="12">
    <location>
        <begin position="267"/>
        <end position="286"/>
    </location>
</feature>
<dbReference type="Gene3D" id="3.30.1360.60">
    <property type="entry name" value="Glucose permease domain IIB"/>
    <property type="match status" value="1"/>
</dbReference>
<evidence type="ECO:0000256" key="5">
    <source>
        <dbReference type="ARBA" id="ARBA00022679"/>
    </source>
</evidence>
<dbReference type="AlphaFoldDB" id="A0A5N6S0P0"/>